<keyword evidence="3 9" id="KW-0547">Nucleotide-binding</keyword>
<dbReference type="GO" id="GO:0006437">
    <property type="term" value="P:tyrosyl-tRNA aminoacylation"/>
    <property type="evidence" value="ECO:0007669"/>
    <property type="project" value="UniProtKB-UniRule"/>
</dbReference>
<evidence type="ECO:0000256" key="3">
    <source>
        <dbReference type="ARBA" id="ARBA00022741"/>
    </source>
</evidence>
<dbReference type="InterPro" id="IPR014729">
    <property type="entry name" value="Rossmann-like_a/b/a_fold"/>
</dbReference>
<name>A0A0G1C9C1_9BACT</name>
<dbReference type="SUPFAM" id="SSF52374">
    <property type="entry name" value="Nucleotidylyl transferase"/>
    <property type="match status" value="1"/>
</dbReference>
<evidence type="ECO:0000256" key="2">
    <source>
        <dbReference type="ARBA" id="ARBA00022598"/>
    </source>
</evidence>
<dbReference type="Gene3D" id="1.10.240.10">
    <property type="entry name" value="Tyrosyl-Transfer RNA Synthetase"/>
    <property type="match status" value="1"/>
</dbReference>
<evidence type="ECO:0000256" key="1">
    <source>
        <dbReference type="ARBA" id="ARBA00013160"/>
    </source>
</evidence>
<protein>
    <recommendedName>
        <fullName evidence="1 8">Tyrosine--tRNA ligase</fullName>
        <ecNumber evidence="1 8">6.1.1.1</ecNumber>
    </recommendedName>
</protein>
<dbReference type="GO" id="GO:0005829">
    <property type="term" value="C:cytosol"/>
    <property type="evidence" value="ECO:0007669"/>
    <property type="project" value="TreeGrafter"/>
</dbReference>
<dbReference type="InterPro" id="IPR002307">
    <property type="entry name" value="Tyr-tRNA-ligase"/>
</dbReference>
<dbReference type="PRINTS" id="PR01040">
    <property type="entry name" value="TRNASYNTHTYR"/>
</dbReference>
<dbReference type="GO" id="GO:0004831">
    <property type="term" value="F:tyrosine-tRNA ligase activity"/>
    <property type="evidence" value="ECO:0007669"/>
    <property type="project" value="UniProtKB-UniRule"/>
</dbReference>
<comment type="similarity">
    <text evidence="9">Belongs to the class-I aminoacyl-tRNA synthetase family.</text>
</comment>
<evidence type="ECO:0000256" key="5">
    <source>
        <dbReference type="ARBA" id="ARBA00022917"/>
    </source>
</evidence>
<keyword evidence="6 9" id="KW-0030">Aminoacyl-tRNA synthetase</keyword>
<evidence type="ECO:0000256" key="8">
    <source>
        <dbReference type="NCBIfam" id="TIGR00234"/>
    </source>
</evidence>
<comment type="catalytic activity">
    <reaction evidence="7">
        <text>tRNA(Tyr) + L-tyrosine + ATP = L-tyrosyl-tRNA(Tyr) + AMP + diphosphate + H(+)</text>
        <dbReference type="Rhea" id="RHEA:10220"/>
        <dbReference type="Rhea" id="RHEA-COMP:9706"/>
        <dbReference type="Rhea" id="RHEA-COMP:9707"/>
        <dbReference type="ChEBI" id="CHEBI:15378"/>
        <dbReference type="ChEBI" id="CHEBI:30616"/>
        <dbReference type="ChEBI" id="CHEBI:33019"/>
        <dbReference type="ChEBI" id="CHEBI:58315"/>
        <dbReference type="ChEBI" id="CHEBI:78442"/>
        <dbReference type="ChEBI" id="CHEBI:78536"/>
        <dbReference type="ChEBI" id="CHEBI:456215"/>
        <dbReference type="EC" id="6.1.1.1"/>
    </reaction>
</comment>
<evidence type="ECO:0000313" key="10">
    <source>
        <dbReference type="EMBL" id="KKS82250.1"/>
    </source>
</evidence>
<evidence type="ECO:0000256" key="6">
    <source>
        <dbReference type="ARBA" id="ARBA00023146"/>
    </source>
</evidence>
<keyword evidence="5 9" id="KW-0648">Protein biosynthesis</keyword>
<dbReference type="PANTHER" id="PTHR11766:SF1">
    <property type="entry name" value="TYROSINE--TRNA LIGASE"/>
    <property type="match status" value="1"/>
</dbReference>
<dbReference type="EC" id="6.1.1.1" evidence="1 8"/>
<dbReference type="PATRIC" id="fig|1619011.3.peg.459"/>
<dbReference type="CDD" id="cd00805">
    <property type="entry name" value="TyrRS_core"/>
    <property type="match status" value="1"/>
</dbReference>
<evidence type="ECO:0000256" key="9">
    <source>
        <dbReference type="RuleBase" id="RU363036"/>
    </source>
</evidence>
<accession>A0A0G1C9C1</accession>
<evidence type="ECO:0000256" key="7">
    <source>
        <dbReference type="ARBA" id="ARBA00048248"/>
    </source>
</evidence>
<sequence length="396" mass="45148">MLKPDKNKIDELLERGVAEIIDKENLRKKLSGKKKLRIKLGIDPTSPNLHLGRAVALLKLRDFQEMGHKVIFIIGDFTGVIGDTSDKESERPMLDSKTVKSNLKSYVGQAGRILDIKKVEIRYNSQWLAKLKYEEIARQANVFSLSDFIDRENIKRRLEAGKRVSLREVLYPLMQGYDSVAVRADVELGGTDQKFNLLAGREIQRYHNQKPQDILMVNLIEGTDGRKMSSSWGNVININDKPSDVFGKIMRLEDGLIIKYFIHCTRLPLSDVSRYEIQLKQGANPRNIKMILAYEITKLYCGEKEAQKANDYFISAFQKKEVPTGIKSLKVKRGSGYFEALLASGQFKSKSELTRLFDQGAVKMIEPRLKIIGRQETAFASVIKVGKRTFFKIEIK</sequence>
<keyword evidence="2 9" id="KW-0436">Ligase</keyword>
<dbReference type="Proteomes" id="UP000034810">
    <property type="component" value="Unassembled WGS sequence"/>
</dbReference>
<keyword evidence="4 9" id="KW-0067">ATP-binding</keyword>
<comment type="caution">
    <text evidence="10">The sequence shown here is derived from an EMBL/GenBank/DDBJ whole genome shotgun (WGS) entry which is preliminary data.</text>
</comment>
<reference evidence="10 11" key="1">
    <citation type="journal article" date="2015" name="Nature">
        <title>rRNA introns, odd ribosomes, and small enigmatic genomes across a large radiation of phyla.</title>
        <authorList>
            <person name="Brown C.T."/>
            <person name="Hug L.A."/>
            <person name="Thomas B.C."/>
            <person name="Sharon I."/>
            <person name="Castelle C.J."/>
            <person name="Singh A."/>
            <person name="Wilkins M.J."/>
            <person name="Williams K.H."/>
            <person name="Banfield J.F."/>
        </authorList>
    </citation>
    <scope>NUCLEOTIDE SEQUENCE [LARGE SCALE GENOMIC DNA]</scope>
</reference>
<evidence type="ECO:0000256" key="4">
    <source>
        <dbReference type="ARBA" id="ARBA00022840"/>
    </source>
</evidence>
<dbReference type="PANTHER" id="PTHR11766">
    <property type="entry name" value="TYROSYL-TRNA SYNTHETASE"/>
    <property type="match status" value="1"/>
</dbReference>
<dbReference type="InterPro" id="IPR024088">
    <property type="entry name" value="Tyr-tRNA-ligase_bac-type"/>
</dbReference>
<dbReference type="NCBIfam" id="TIGR00234">
    <property type="entry name" value="tyrS"/>
    <property type="match status" value="1"/>
</dbReference>
<dbReference type="InterPro" id="IPR002305">
    <property type="entry name" value="aa-tRNA-synth_Ic"/>
</dbReference>
<dbReference type="AlphaFoldDB" id="A0A0G1C9C1"/>
<dbReference type="GO" id="GO:0005524">
    <property type="term" value="F:ATP binding"/>
    <property type="evidence" value="ECO:0007669"/>
    <property type="project" value="UniProtKB-KW"/>
</dbReference>
<evidence type="ECO:0000313" key="11">
    <source>
        <dbReference type="Proteomes" id="UP000034810"/>
    </source>
</evidence>
<gene>
    <name evidence="10" type="ORF">UV58_C0011G0004</name>
</gene>
<organism evidence="10 11">
    <name type="scientific">Candidatus Wolfebacteria bacterium GW2011_GWC1_43_10</name>
    <dbReference type="NCBI Taxonomy" id="1619011"/>
    <lineage>
        <taxon>Bacteria</taxon>
        <taxon>Candidatus Wolfeibacteriota</taxon>
    </lineage>
</organism>
<proteinExistence type="inferred from homology"/>
<dbReference type="Pfam" id="PF00579">
    <property type="entry name" value="tRNA-synt_1b"/>
    <property type="match status" value="1"/>
</dbReference>
<dbReference type="EMBL" id="LCFA01000011">
    <property type="protein sequence ID" value="KKS82250.1"/>
    <property type="molecule type" value="Genomic_DNA"/>
</dbReference>
<dbReference type="Gene3D" id="3.40.50.620">
    <property type="entry name" value="HUPs"/>
    <property type="match status" value="1"/>
</dbReference>